<evidence type="ECO:0000256" key="3">
    <source>
        <dbReference type="SAM" id="Phobius"/>
    </source>
</evidence>
<dbReference type="KEGG" id="ssub:CP968_08225"/>
<evidence type="ECO:0000256" key="4">
    <source>
        <dbReference type="SAM" id="SignalP"/>
    </source>
</evidence>
<keyword evidence="8" id="KW-1185">Reference proteome</keyword>
<dbReference type="Pfam" id="PF14257">
    <property type="entry name" value="DUF4349"/>
    <property type="match status" value="1"/>
</dbReference>
<dbReference type="Proteomes" id="UP000634660">
    <property type="component" value="Unassembled WGS sequence"/>
</dbReference>
<keyword evidence="1" id="KW-0175">Coiled coil</keyword>
<evidence type="ECO:0000259" key="5">
    <source>
        <dbReference type="Pfam" id="PF14257"/>
    </source>
</evidence>
<gene>
    <name evidence="7" type="ORF">CP968_08225</name>
    <name evidence="6" type="ORF">GCM10010371_20830</name>
</gene>
<feature type="region of interest" description="Disordered" evidence="2">
    <location>
        <begin position="29"/>
        <end position="79"/>
    </location>
</feature>
<dbReference type="PROSITE" id="PS51257">
    <property type="entry name" value="PROKAR_LIPOPROTEIN"/>
    <property type="match status" value="1"/>
</dbReference>
<keyword evidence="4" id="KW-0732">Signal</keyword>
<keyword evidence="3" id="KW-1133">Transmembrane helix</keyword>
<protein>
    <submittedName>
        <fullName evidence="7">DUF4349 domain-containing protein</fullName>
    </submittedName>
</protein>
<name>A0A5P2UL41_9ACTN</name>
<accession>A0A5P2UL41</accession>
<dbReference type="RefSeq" id="WP_150517358.1">
    <property type="nucleotide sequence ID" value="NZ_BMVX01000006.1"/>
</dbReference>
<reference evidence="6" key="1">
    <citation type="journal article" date="2014" name="Int. J. Syst. Evol. Microbiol.">
        <title>Complete genome sequence of Corynebacterium casei LMG S-19264T (=DSM 44701T), isolated from a smear-ripened cheese.</title>
        <authorList>
            <consortium name="US DOE Joint Genome Institute (JGI-PGF)"/>
            <person name="Walter F."/>
            <person name="Albersmeier A."/>
            <person name="Kalinowski J."/>
            <person name="Ruckert C."/>
        </authorList>
    </citation>
    <scope>NUCLEOTIDE SEQUENCE</scope>
    <source>
        <strain evidence="6">JCM 4834</strain>
    </source>
</reference>
<feature type="region of interest" description="Disordered" evidence="2">
    <location>
        <begin position="297"/>
        <end position="327"/>
    </location>
</feature>
<evidence type="ECO:0000256" key="2">
    <source>
        <dbReference type="SAM" id="MobiDB-lite"/>
    </source>
</evidence>
<dbReference type="EMBL" id="BMVX01000006">
    <property type="protein sequence ID" value="GGZ61113.1"/>
    <property type="molecule type" value="Genomic_DNA"/>
</dbReference>
<sequence>MLSSRGHRPAAALAALALAGALALTGCSAGADSKADSGPAAADRGAAAPREGAAAPGAPTAGPAAPGAAGAPGGQPPVAVRPHVIRTATLAVETERPQQALAAARTAAEGAGGYVGDESTERGKDGRLTSTLTLRVPGERFDAVIGSLEGGGKLLRRKVEARDVTEKVADVDSRVTSQRASVVRVREMMDRASALADVVMLEGELSRRQADLESLQAQQNALKDQTALGTIALSVVEPAARAERADAPGFSDALGSGWRVFTALVRYLVLAVAAVLPFALAAALVVAAHRLHRRLRPAKPRTGPAAPPVAAGRAAAGGAGAGPAEEG</sequence>
<feature type="compositionally biased region" description="Low complexity" evidence="2">
    <location>
        <begin position="38"/>
        <end position="69"/>
    </location>
</feature>
<dbReference type="Proteomes" id="UP000326831">
    <property type="component" value="Chromosome"/>
</dbReference>
<proteinExistence type="predicted"/>
<keyword evidence="3" id="KW-0472">Membrane</keyword>
<keyword evidence="3" id="KW-0812">Transmembrane</keyword>
<evidence type="ECO:0000313" key="7">
    <source>
        <dbReference type="EMBL" id="QEU78264.1"/>
    </source>
</evidence>
<organism evidence="7 8">
    <name type="scientific">Streptomyces subrutilus</name>
    <dbReference type="NCBI Taxonomy" id="36818"/>
    <lineage>
        <taxon>Bacteria</taxon>
        <taxon>Bacillati</taxon>
        <taxon>Actinomycetota</taxon>
        <taxon>Actinomycetes</taxon>
        <taxon>Kitasatosporales</taxon>
        <taxon>Streptomycetaceae</taxon>
        <taxon>Streptomyces</taxon>
    </lineage>
</organism>
<feature type="signal peptide" evidence="4">
    <location>
        <begin position="1"/>
        <end position="31"/>
    </location>
</feature>
<feature type="transmembrane region" description="Helical" evidence="3">
    <location>
        <begin position="264"/>
        <end position="287"/>
    </location>
</feature>
<feature type="coiled-coil region" evidence="1">
    <location>
        <begin position="198"/>
        <end position="225"/>
    </location>
</feature>
<dbReference type="InterPro" id="IPR025645">
    <property type="entry name" value="DUF4349"/>
</dbReference>
<reference evidence="7 8" key="2">
    <citation type="submission" date="2017-09" db="EMBL/GenBank/DDBJ databases">
        <authorList>
            <person name="Lee N."/>
            <person name="Cho B.-K."/>
        </authorList>
    </citation>
    <scope>NUCLEOTIDE SEQUENCE [LARGE SCALE GENOMIC DNA]</scope>
    <source>
        <strain evidence="7 8">ATCC 27467</strain>
    </source>
</reference>
<dbReference type="EMBL" id="CP023701">
    <property type="protein sequence ID" value="QEU78264.1"/>
    <property type="molecule type" value="Genomic_DNA"/>
</dbReference>
<evidence type="ECO:0000256" key="1">
    <source>
        <dbReference type="SAM" id="Coils"/>
    </source>
</evidence>
<reference evidence="6" key="3">
    <citation type="submission" date="2020-09" db="EMBL/GenBank/DDBJ databases">
        <authorList>
            <person name="Sun Q."/>
            <person name="Ohkuma M."/>
        </authorList>
    </citation>
    <scope>NUCLEOTIDE SEQUENCE</scope>
    <source>
        <strain evidence="6">JCM 4834</strain>
    </source>
</reference>
<feature type="domain" description="DUF4349" evidence="5">
    <location>
        <begin position="83"/>
        <end position="288"/>
    </location>
</feature>
<feature type="chain" id="PRO_5044622784" evidence="4">
    <location>
        <begin position="32"/>
        <end position="327"/>
    </location>
</feature>
<evidence type="ECO:0000313" key="8">
    <source>
        <dbReference type="Proteomes" id="UP000326831"/>
    </source>
</evidence>
<dbReference type="AlphaFoldDB" id="A0A5P2UL41"/>
<dbReference type="OrthoDB" id="186919at2"/>
<evidence type="ECO:0000313" key="6">
    <source>
        <dbReference type="EMBL" id="GGZ61113.1"/>
    </source>
</evidence>